<dbReference type="AlphaFoldDB" id="A0A1M4BKW1"/>
<name>A0A1M4BKW1_9ACTN</name>
<reference evidence="1" key="1">
    <citation type="submission" date="2016-04" db="EMBL/GenBank/DDBJ databases">
        <authorList>
            <person name="Evans L.H."/>
            <person name="Alamgir A."/>
            <person name="Owens N."/>
            <person name="Weber N.D."/>
            <person name="Virtaneva K."/>
            <person name="Barbian K."/>
            <person name="Babar A."/>
            <person name="Rosenke K."/>
        </authorList>
    </citation>
    <scope>NUCLEOTIDE SEQUENCE</scope>
    <source>
        <strain evidence="1">Nono1</strain>
    </source>
</reference>
<sequence length="50" mass="4945">MIAECFDTAVTALVAAATLAGDIAAAQAALGQHLARRGPRLAVLVEGATP</sequence>
<evidence type="ECO:0000313" key="1">
    <source>
        <dbReference type="EMBL" id="SAP16286.1"/>
    </source>
</evidence>
<gene>
    <name evidence="1" type="ORF">BN4615_P10949</name>
</gene>
<accession>A0A1M4BKW1</accession>
<protein>
    <submittedName>
        <fullName evidence="1">Uncharacterized protein</fullName>
    </submittedName>
</protein>
<organism evidence="1">
    <name type="scientific">Nonomuraea gerenzanensis</name>
    <dbReference type="NCBI Taxonomy" id="93944"/>
    <lineage>
        <taxon>Bacteria</taxon>
        <taxon>Bacillati</taxon>
        <taxon>Actinomycetota</taxon>
        <taxon>Actinomycetes</taxon>
        <taxon>Streptosporangiales</taxon>
        <taxon>Streptosporangiaceae</taxon>
        <taxon>Nonomuraea</taxon>
    </lineage>
</organism>
<proteinExistence type="predicted"/>
<dbReference type="EMBL" id="LT559120">
    <property type="protein sequence ID" value="SAP16286.1"/>
    <property type="molecule type" value="Genomic_DNA"/>
</dbReference>